<keyword evidence="11" id="KW-0812">Transmembrane</keyword>
<evidence type="ECO:0000256" key="4">
    <source>
        <dbReference type="ARBA" id="ARBA00022771"/>
    </source>
</evidence>
<evidence type="ECO:0000256" key="5">
    <source>
        <dbReference type="ARBA" id="ARBA00022833"/>
    </source>
</evidence>
<dbReference type="InterPro" id="IPR020846">
    <property type="entry name" value="MFS_dom"/>
</dbReference>
<dbReference type="SUPFAM" id="SSF54001">
    <property type="entry name" value="Cysteine proteinases"/>
    <property type="match status" value="1"/>
</dbReference>
<feature type="transmembrane region" description="Helical" evidence="11">
    <location>
        <begin position="355"/>
        <end position="374"/>
    </location>
</feature>
<dbReference type="SUPFAM" id="SSF103473">
    <property type="entry name" value="MFS general substrate transporter"/>
    <property type="match status" value="1"/>
</dbReference>
<dbReference type="InterPro" id="IPR000547">
    <property type="entry name" value="Clathrin_H-chain/VPS_repeat"/>
</dbReference>
<feature type="region of interest" description="Disordered" evidence="10">
    <location>
        <begin position="1507"/>
        <end position="1529"/>
    </location>
</feature>
<dbReference type="GO" id="GO:0006904">
    <property type="term" value="P:vesicle docking involved in exocytosis"/>
    <property type="evidence" value="ECO:0007669"/>
    <property type="project" value="TreeGrafter"/>
</dbReference>
<dbReference type="PROSITE" id="PS50850">
    <property type="entry name" value="MFS"/>
    <property type="match status" value="1"/>
</dbReference>
<dbReference type="GO" id="GO:0004843">
    <property type="term" value="F:cysteine-type deubiquitinase activity"/>
    <property type="evidence" value="ECO:0007669"/>
    <property type="project" value="InterPro"/>
</dbReference>
<dbReference type="InterPro" id="IPR011701">
    <property type="entry name" value="MFS"/>
</dbReference>
<evidence type="ECO:0000259" key="13">
    <source>
        <dbReference type="PROSITE" id="PS50850"/>
    </source>
</evidence>
<evidence type="ECO:0000256" key="3">
    <source>
        <dbReference type="ARBA" id="ARBA00022723"/>
    </source>
</evidence>
<feature type="region of interest" description="Disordered" evidence="10">
    <location>
        <begin position="1"/>
        <end position="35"/>
    </location>
</feature>
<dbReference type="Pfam" id="PF00443">
    <property type="entry name" value="UCH"/>
    <property type="match status" value="1"/>
</dbReference>
<keyword evidence="6 11" id="KW-0472">Membrane</keyword>
<feature type="region of interest" description="Disordered" evidence="10">
    <location>
        <begin position="1131"/>
        <end position="1242"/>
    </location>
</feature>
<dbReference type="GO" id="GO:0007033">
    <property type="term" value="P:vacuole organization"/>
    <property type="evidence" value="ECO:0007669"/>
    <property type="project" value="TreeGrafter"/>
</dbReference>
<organism evidence="14">
    <name type="scientific">Talaromyces marneffei PM1</name>
    <dbReference type="NCBI Taxonomy" id="1077442"/>
    <lineage>
        <taxon>Eukaryota</taxon>
        <taxon>Fungi</taxon>
        <taxon>Dikarya</taxon>
        <taxon>Ascomycota</taxon>
        <taxon>Pezizomycotina</taxon>
        <taxon>Eurotiomycetes</taxon>
        <taxon>Eurotiomycetidae</taxon>
        <taxon>Eurotiales</taxon>
        <taxon>Trichocomaceae</taxon>
        <taxon>Talaromyces</taxon>
        <taxon>Talaromyces sect. Talaromyces</taxon>
    </lineage>
</organism>
<dbReference type="InterPro" id="IPR058919">
    <property type="entry name" value="Pep3/Vps18_RING_C"/>
</dbReference>
<dbReference type="GO" id="GO:0007032">
    <property type="term" value="P:endosome organization"/>
    <property type="evidence" value="ECO:0007669"/>
    <property type="project" value="TreeGrafter"/>
</dbReference>
<dbReference type="Pfam" id="PF05131">
    <property type="entry name" value="Pep3_Vps18"/>
    <property type="match status" value="1"/>
</dbReference>
<evidence type="ECO:0000256" key="1">
    <source>
        <dbReference type="ARBA" id="ARBA00004141"/>
    </source>
</evidence>
<dbReference type="GO" id="GO:0006886">
    <property type="term" value="P:intracellular protein transport"/>
    <property type="evidence" value="ECO:0007669"/>
    <property type="project" value="UniProtKB-UniRule"/>
</dbReference>
<dbReference type="GO" id="GO:0022857">
    <property type="term" value="F:transmembrane transporter activity"/>
    <property type="evidence" value="ECO:0007669"/>
    <property type="project" value="InterPro"/>
</dbReference>
<evidence type="ECO:0000256" key="10">
    <source>
        <dbReference type="SAM" id="MobiDB-lite"/>
    </source>
</evidence>
<dbReference type="InterPro" id="IPR001394">
    <property type="entry name" value="Peptidase_C19_UCH"/>
</dbReference>
<evidence type="ECO:0000256" key="6">
    <source>
        <dbReference type="ARBA" id="ARBA00023136"/>
    </source>
</evidence>
<feature type="transmembrane region" description="Helical" evidence="11">
    <location>
        <begin position="329"/>
        <end position="349"/>
    </location>
</feature>
<accession>A0A093UT86</accession>
<feature type="coiled-coil region" evidence="9">
    <location>
        <begin position="2083"/>
        <end position="2117"/>
    </location>
</feature>
<dbReference type="GO" id="GO:0016579">
    <property type="term" value="P:protein deubiquitination"/>
    <property type="evidence" value="ECO:0007669"/>
    <property type="project" value="InterPro"/>
</dbReference>
<feature type="domain" description="USP" evidence="12">
    <location>
        <begin position="623"/>
        <end position="1037"/>
    </location>
</feature>
<proteinExistence type="inferred from homology"/>
<feature type="repeat" description="CHCR" evidence="8">
    <location>
        <begin position="1891"/>
        <end position="2048"/>
    </location>
</feature>
<feature type="transmembrane region" description="Helical" evidence="11">
    <location>
        <begin position="38"/>
        <end position="58"/>
    </location>
</feature>
<dbReference type="GO" id="GO:0048284">
    <property type="term" value="P:organelle fusion"/>
    <property type="evidence" value="ECO:0007669"/>
    <property type="project" value="TreeGrafter"/>
</dbReference>
<dbReference type="InterPro" id="IPR036259">
    <property type="entry name" value="MFS_trans_sf"/>
</dbReference>
<feature type="compositionally biased region" description="Basic and acidic residues" evidence="10">
    <location>
        <begin position="1208"/>
        <end position="1220"/>
    </location>
</feature>
<dbReference type="CDD" id="cd06174">
    <property type="entry name" value="MFS"/>
    <property type="match status" value="1"/>
</dbReference>
<feature type="transmembrane region" description="Helical" evidence="11">
    <location>
        <begin position="110"/>
        <end position="131"/>
    </location>
</feature>
<dbReference type="CDD" id="cd02670">
    <property type="entry name" value="Peptidase_C19N"/>
    <property type="match status" value="1"/>
</dbReference>
<dbReference type="Gene3D" id="3.90.70.10">
    <property type="entry name" value="Cysteine proteinases"/>
    <property type="match status" value="2"/>
</dbReference>
<dbReference type="Pfam" id="PF26148">
    <property type="entry name" value="VPS18_RING_C"/>
    <property type="match status" value="1"/>
</dbReference>
<evidence type="ECO:0000256" key="11">
    <source>
        <dbReference type="SAM" id="Phobius"/>
    </source>
</evidence>
<sequence>MDPVLKTSVLSEEQSRPDSAESSPSRTEKEVTKQPPPLTAKLTAILLISCISFGSHWYSGVTGAMKSTLKKELGISNTQFSLLEASEDFMATVLLPFSGLITDRFGGVNMIVYGNIIYTLGSILVAAAATVESYKFMIVSRIILAFGDIATQIAQYKMFSSWFPPNNGFASTVGFELAIGKLGGFAGQWTANIIAKNTGHFYWTFWVAVFMNLFTNASTALFWIFSRYCEKRYIGRRDMSTNEHLTEKNRSFELKKVFQLPWSYWAVLSFSWFQTSTAIVFSQNSTELAEKRFNVDAIKAGWYSALSKYTGFFLVPCLGVFIDILGNRASVMCVCGTGMLLCMCLVNFADTAAGTAASFGIYAVASSLGPVSIIDSIRAVLYHQSVFGSAYSLKVTMNNAMNIIVRIITGALQDADHDSYRRAVRVYLFLAAASVVVGLTLLIGSFFTSSLAVLQWTRKHAPSFRCQLRYLAPHFRSLELNQFPLVVNFLRPALEEPKTIQSSQSTTMSGIQRFLTKRGEKNRRTAKQEKEVPNLGVRSYLRGLVIKSETVPINDTSDGQKVKKLEQRLASIGILDLDSAQIHGALTSPYAQGDMEKAFDLLMVIEDSIEGILYDYNTDVKLLGAVNRQGVTCYLDALLFTMFARLDFFEAILYRPFTDNNDPRRKLVILLRLWANMLRSGRLITTDITQHLQEALSECGWTEAAKLRQQDASEAFTFITEKLELPLLTLKMDIYHTGKEDVADDHKFINERLLEVAIPPEHEDGTAITLEECLEAYFNNKIEVKRYLERRGTINSVRSFDSTAKAGTIHVETVEVGSSTPSPVRTSSPKIDYPLSEKFSVSAMLSRRPSIVQERSSWSKEKRKLPQRVMMPAWQFFSLIPWYTDNTPMNDAQVADHFSSKRPILGMCLKRYSVLPNGNAIRLNTFIDIPTEIGLPHFIQDDRLDENGPLYGNFKLSLQSVVCHRGNTVDSGHYISLVRGTNANLPATPHSAETNSYAGNSDLWMRFDDLATDRIIRVNIDEALKEESPYLLFYQIVPIDDSLTAESMSDKRASLISGSEDLHDDAEKEILLSAVSLDSTGRAASSSARLSFDLASLRSTLDNTENDTAIDVQTDIKDGAQKNASLRDALAARRSLSIPRQTKESQSRSRSRGGDQSGEKRLGTAFSRFTSRMSKEKSIDNPLTNADEQDGQQDAEGGRVPSISYDETETKEQHRGRESTLKPSNGKQRRKQPTNKKERPDRECVVMNLYHAKYHAVLSKRTMVLDQSSGYVAPSNASEAPDPSLPIFDVRDVQLQFSIAADFVAAQVANNVLILALATGRILRIDLDSPEDIDGMASKMCVECMNIDLPKKSSETGVICRLFLDPTASHLIITTTLGDNYYLHTQSRQPKLLSRLKGSIESVAWNPSEPTASTREILVGVTDGNVYEVYIEPSTEFYRREERYVTNVYRVPDTSITGIFADLIPGKPDQRYVVISTPTRLLHFQGHAGRHGKDGVYAELFQRNTPTVHESPRATKAAPSSLAISPQQTEEYHIDGQPSELRFAWLSSPGVLHGLLNHASSDGSKIMENASLVPRDVFPATESARGGKKLIQDPVTAITLSQWHVLALVEGHVVAVNLLSGEVVYDQPVLEPGQTALGLFSDRVKNTYWLFTPREIYEIVAYDEDRDVWRHFLQEQKFDEALRYAQSASQRDAIATASGDYLANKGKYLEASAVWGRSSKSFEEVCLTFINAGEHDALRKYLLTKLASYKKSSVMQRTMIASWLIEVFMAKFNSLDDTIATKAELAEGTSTGESKAQLESIRAEFEEFVTKFQSDLDQKTVYDIISSHGREQELLFFANATNDYNYVLSYWIQREKWTEALNMLQKQTDAEVFYKYSTVLMVHAAVGLVDIMIRQTHLDPERLIPAMLSYNNTVKPTLNQNQAVRYLNFIIANHPHPAAAVHNTLISIHASSPSTNETALLSYLESQPSNSPPYDADFALRLCIQYERVQSCIYIYSSMGQYQQAVELALKYDDIEFAAIVADRPEGNDKLRKKLWLLVAEKKIRQPGTGIKDAIEFLRRCELLRIEDMIPFFPDFVVIDDFKDEICKALEEYSIHIDELRQEMDASAQTAGQIRAEITDLVVGMPSSNPAKNAGFAQLNKGNLSASRREKIIVELDSLIAEACILCGDHGIRQIDKPFITDADNVDEWQL</sequence>
<dbReference type="InterPro" id="IPR007810">
    <property type="entry name" value="Pep3/Vps18_beta-prop"/>
</dbReference>
<dbReference type="Gene3D" id="1.20.1250.20">
    <property type="entry name" value="MFS general substrate transporter like domains"/>
    <property type="match status" value="1"/>
</dbReference>
<keyword evidence="3" id="KW-0479">Metal-binding</keyword>
<evidence type="ECO:0000256" key="2">
    <source>
        <dbReference type="ARBA" id="ARBA00010454"/>
    </source>
</evidence>
<dbReference type="HOGENOM" id="CLU_231329_0_0_1"/>
<dbReference type="PANTHER" id="PTHR23323">
    <property type="entry name" value="VACUOLAR PROTEIN SORTING-ASSOCIATED PROTEIN"/>
    <property type="match status" value="1"/>
</dbReference>
<dbReference type="GO" id="GO:0008270">
    <property type="term" value="F:zinc ion binding"/>
    <property type="evidence" value="ECO:0007669"/>
    <property type="project" value="UniProtKB-KW"/>
</dbReference>
<reference evidence="14" key="1">
    <citation type="journal article" date="2014" name="PLoS Genet.">
        <title>Signature Gene Expression Reveals Novel Clues to the Molecular Mechanisms of Dimorphic Transition in Penicillium marneffei.</title>
        <authorList>
            <person name="Yang E."/>
            <person name="Wang G."/>
            <person name="Cai J."/>
            <person name="Woo P.C."/>
            <person name="Lau S.K."/>
            <person name="Yuen K.-Y."/>
            <person name="Chow W.-N."/>
            <person name="Lin X."/>
        </authorList>
    </citation>
    <scope>NUCLEOTIDE SEQUENCE [LARGE SCALE GENOMIC DNA]</scope>
    <source>
        <strain evidence="14">PM1</strain>
    </source>
</reference>
<evidence type="ECO:0000256" key="8">
    <source>
        <dbReference type="PROSITE-ProRule" id="PRU01006"/>
    </source>
</evidence>
<evidence type="ECO:0000259" key="12">
    <source>
        <dbReference type="PROSITE" id="PS50235"/>
    </source>
</evidence>
<dbReference type="GO" id="GO:0030674">
    <property type="term" value="F:protein-macromolecule adaptor activity"/>
    <property type="evidence" value="ECO:0007669"/>
    <property type="project" value="TreeGrafter"/>
</dbReference>
<feature type="transmembrane region" description="Helical" evidence="11">
    <location>
        <begin position="203"/>
        <end position="225"/>
    </location>
</feature>
<dbReference type="Pfam" id="PF07690">
    <property type="entry name" value="MFS_1"/>
    <property type="match status" value="1"/>
</dbReference>
<feature type="transmembrane region" description="Helical" evidence="11">
    <location>
        <begin position="301"/>
        <end position="322"/>
    </location>
</feature>
<comment type="caution">
    <text evidence="14">The sequence shown here is derived from an EMBL/GenBank/DDBJ whole genome shotgun (WGS) entry which is preliminary data.</text>
</comment>
<name>A0A093UT86_TALMA</name>
<dbReference type="GO" id="GO:0005768">
    <property type="term" value="C:endosome"/>
    <property type="evidence" value="ECO:0007669"/>
    <property type="project" value="TreeGrafter"/>
</dbReference>
<evidence type="ECO:0000256" key="7">
    <source>
        <dbReference type="ARBA" id="ARBA00029433"/>
    </source>
</evidence>
<comment type="similarity">
    <text evidence="2">Belongs to the VPS18 family.</text>
</comment>
<keyword evidence="11" id="KW-1133">Transmembrane helix</keyword>
<dbReference type="InterPro" id="IPR028889">
    <property type="entry name" value="USP"/>
</dbReference>
<keyword evidence="9" id="KW-0175">Coiled coil</keyword>
<protein>
    <submittedName>
        <fullName evidence="14">Vacuolar membrane protein pep3</fullName>
    </submittedName>
</protein>
<dbReference type="InterPro" id="IPR038765">
    <property type="entry name" value="Papain-like_cys_pep_sf"/>
</dbReference>
<feature type="transmembrane region" description="Helical" evidence="11">
    <location>
        <begin position="426"/>
        <end position="456"/>
    </location>
</feature>
<comment type="subcellular location">
    <subcellularLocation>
        <location evidence="7">Endomembrane system</location>
        <topology evidence="7">Peripheral membrane protein</topology>
        <orientation evidence="7">Cytoplasmic side</orientation>
    </subcellularLocation>
    <subcellularLocation>
        <location evidence="1">Membrane</location>
        <topology evidence="1">Multi-pass membrane protein</topology>
    </subcellularLocation>
</comment>
<dbReference type="PROSITE" id="PS50236">
    <property type="entry name" value="CHCR"/>
    <property type="match status" value="1"/>
</dbReference>
<feature type="domain" description="Major facilitator superfamily (MFS) profile" evidence="13">
    <location>
        <begin position="44"/>
        <end position="449"/>
    </location>
</feature>
<dbReference type="GO" id="GO:0030897">
    <property type="term" value="C:HOPS complex"/>
    <property type="evidence" value="ECO:0007669"/>
    <property type="project" value="TreeGrafter"/>
</dbReference>
<dbReference type="PROSITE" id="PS50235">
    <property type="entry name" value="USP_3"/>
    <property type="match status" value="1"/>
</dbReference>
<gene>
    <name evidence="14" type="ORF">GQ26_0370050</name>
</gene>
<keyword evidence="4" id="KW-0863">Zinc-finger</keyword>
<keyword evidence="5" id="KW-0862">Zinc</keyword>
<evidence type="ECO:0000256" key="9">
    <source>
        <dbReference type="SAM" id="Coils"/>
    </source>
</evidence>
<feature type="transmembrane region" description="Helical" evidence="11">
    <location>
        <begin position="262"/>
        <end position="281"/>
    </location>
</feature>
<dbReference type="EMBL" id="JPOX01000037">
    <property type="protein sequence ID" value="KFX43140.1"/>
    <property type="molecule type" value="Genomic_DNA"/>
</dbReference>
<dbReference type="PANTHER" id="PTHR23323:SF26">
    <property type="entry name" value="VACUOLAR PROTEIN SORTING-ASSOCIATED PROTEIN 18 HOMOLOG"/>
    <property type="match status" value="1"/>
</dbReference>
<evidence type="ECO:0000313" key="14">
    <source>
        <dbReference type="EMBL" id="KFX43140.1"/>
    </source>
</evidence>